<dbReference type="GeneID" id="56926389"/>
<dbReference type="Proteomes" id="UP000093052">
    <property type="component" value="Chromosome"/>
</dbReference>
<feature type="transmembrane region" description="Helical" evidence="1">
    <location>
        <begin position="74"/>
        <end position="98"/>
    </location>
</feature>
<evidence type="ECO:0000313" key="3">
    <source>
        <dbReference type="Proteomes" id="UP000093052"/>
    </source>
</evidence>
<organism evidence="2 3">
    <name type="scientific">Parageobacillus thermoglucosidasius</name>
    <name type="common">Geobacillus thermoglucosidasius</name>
    <dbReference type="NCBI Taxonomy" id="1426"/>
    <lineage>
        <taxon>Bacteria</taxon>
        <taxon>Bacillati</taxon>
        <taxon>Bacillota</taxon>
        <taxon>Bacilli</taxon>
        <taxon>Bacillales</taxon>
        <taxon>Anoxybacillaceae</taxon>
        <taxon>Parageobacillus</taxon>
    </lineage>
</organism>
<name>A0AAN0YQ19_PARTM</name>
<feature type="transmembrane region" description="Helical" evidence="1">
    <location>
        <begin position="104"/>
        <end position="123"/>
    </location>
</feature>
<keyword evidence="1" id="KW-1133">Transmembrane helix</keyword>
<dbReference type="AlphaFoldDB" id="A0AAN0YQ19"/>
<evidence type="ECO:0000313" key="2">
    <source>
        <dbReference type="EMBL" id="ANZ30966.1"/>
    </source>
</evidence>
<dbReference type="RefSeq" id="WP_042386057.1">
    <property type="nucleotide sequence ID" value="NZ_CP012712.1"/>
</dbReference>
<dbReference type="KEGG" id="ptl:AOT13_13175"/>
<gene>
    <name evidence="2" type="ORF">BCV53_13185</name>
</gene>
<sequence length="134" mass="15801">MNSEGIEFLFVEESFVLRTSLYNAELRKSNPQKPDFTFEDNKRWIPALFKRELYYGTDQYFVSLEVVDVRTIGFFLFAIGSTIYYVLFTVWGLIQLYHANRLKLIWVLGLVVLNVVGYVLFLLKSKRDISKIPR</sequence>
<keyword evidence="1" id="KW-0472">Membrane</keyword>
<evidence type="ECO:0000256" key="1">
    <source>
        <dbReference type="SAM" id="Phobius"/>
    </source>
</evidence>
<protein>
    <submittedName>
        <fullName evidence="2">Uncharacterized protein</fullName>
    </submittedName>
</protein>
<proteinExistence type="predicted"/>
<keyword evidence="1" id="KW-0812">Transmembrane</keyword>
<dbReference type="EMBL" id="CP016622">
    <property type="protein sequence ID" value="ANZ30966.1"/>
    <property type="molecule type" value="Genomic_DNA"/>
</dbReference>
<accession>A0AAN0YQ19</accession>
<reference evidence="3" key="1">
    <citation type="journal article" date="2016" name="Genome Announc.">
        <title>Complete Genome Sequence of Geobacillus thermoglucosidasius NCIMB 11955, the Progenitor of a Bioethanol Production Strain.</title>
        <authorList>
            <person name="Sheng L."/>
            <person name="Zhang Y."/>
            <person name="Minton N.P."/>
        </authorList>
    </citation>
    <scope>NUCLEOTIDE SEQUENCE [LARGE SCALE GENOMIC DNA]</scope>
    <source>
        <strain evidence="3">NCIMB 11955</strain>
    </source>
</reference>
<keyword evidence="3" id="KW-1185">Reference proteome</keyword>